<keyword evidence="8" id="KW-0449">Lipoprotein</keyword>
<dbReference type="GO" id="GO:0030431">
    <property type="term" value="P:sleep"/>
    <property type="evidence" value="ECO:0007669"/>
    <property type="project" value="InterPro"/>
</dbReference>
<evidence type="ECO:0000256" key="8">
    <source>
        <dbReference type="ARBA" id="ARBA00023288"/>
    </source>
</evidence>
<evidence type="ECO:0000256" key="9">
    <source>
        <dbReference type="SAM" id="SignalP"/>
    </source>
</evidence>
<keyword evidence="3" id="KW-0812">Transmembrane</keyword>
<keyword evidence="6" id="KW-0472">Membrane</keyword>
<dbReference type="AlphaFoldDB" id="A0AAW1IYR2"/>
<dbReference type="GO" id="GO:0098552">
    <property type="term" value="C:side of membrane"/>
    <property type="evidence" value="ECO:0007669"/>
    <property type="project" value="UniProtKB-KW"/>
</dbReference>
<name>A0AAW1IYR2_POPJA</name>
<dbReference type="Pfam" id="PF17064">
    <property type="entry name" value="QVR"/>
    <property type="match status" value="1"/>
</dbReference>
<dbReference type="InterPro" id="IPR050975">
    <property type="entry name" value="Sleep_regulator"/>
</dbReference>
<dbReference type="InterPro" id="IPR031424">
    <property type="entry name" value="QVR-like"/>
</dbReference>
<proteinExistence type="predicted"/>
<keyword evidence="5" id="KW-1133">Transmembrane helix</keyword>
<evidence type="ECO:0000313" key="10">
    <source>
        <dbReference type="EMBL" id="KAK9695239.1"/>
    </source>
</evidence>
<feature type="chain" id="PRO_5043912228" evidence="9">
    <location>
        <begin position="19"/>
        <end position="152"/>
    </location>
</feature>
<organism evidence="10 11">
    <name type="scientific">Popillia japonica</name>
    <name type="common">Japanese beetle</name>
    <dbReference type="NCBI Taxonomy" id="7064"/>
    <lineage>
        <taxon>Eukaryota</taxon>
        <taxon>Metazoa</taxon>
        <taxon>Ecdysozoa</taxon>
        <taxon>Arthropoda</taxon>
        <taxon>Hexapoda</taxon>
        <taxon>Insecta</taxon>
        <taxon>Pterygota</taxon>
        <taxon>Neoptera</taxon>
        <taxon>Endopterygota</taxon>
        <taxon>Coleoptera</taxon>
        <taxon>Polyphaga</taxon>
        <taxon>Scarabaeiformia</taxon>
        <taxon>Scarabaeidae</taxon>
        <taxon>Rutelinae</taxon>
        <taxon>Popillia</taxon>
    </lineage>
</organism>
<sequence>MRSHIIVLYPMLVSVAFGGKVRPDLTKMEGLICYQCESNGTEKIPLCDTAFFKTLSISERYDIMFQCPARMQNYCIRKTVIQGNTLRTFRGCTGPVDSNNVTVRNGCIDLKEDKTRVQVCLCDRNLCNKSCELRLNLFWVEIHFITILIMLS</sequence>
<comment type="caution">
    <text evidence="10">The sequence shown here is derived from an EMBL/GenBank/DDBJ whole genome shotgun (WGS) entry which is preliminary data.</text>
</comment>
<keyword evidence="11" id="KW-1185">Reference proteome</keyword>
<keyword evidence="4 9" id="KW-0732">Signal</keyword>
<evidence type="ECO:0000256" key="7">
    <source>
        <dbReference type="ARBA" id="ARBA00023180"/>
    </source>
</evidence>
<feature type="signal peptide" evidence="9">
    <location>
        <begin position="1"/>
        <end position="18"/>
    </location>
</feature>
<dbReference type="EMBL" id="JASPKY010000487">
    <property type="protein sequence ID" value="KAK9695239.1"/>
    <property type="molecule type" value="Genomic_DNA"/>
</dbReference>
<accession>A0AAW1IYR2</accession>
<evidence type="ECO:0000256" key="5">
    <source>
        <dbReference type="ARBA" id="ARBA00022989"/>
    </source>
</evidence>
<keyword evidence="2" id="KW-0336">GPI-anchor</keyword>
<gene>
    <name evidence="10" type="ORF">QE152_g32694</name>
</gene>
<evidence type="ECO:0000256" key="1">
    <source>
        <dbReference type="ARBA" id="ARBA00004589"/>
    </source>
</evidence>
<reference evidence="10 11" key="1">
    <citation type="journal article" date="2024" name="BMC Genomics">
        <title>De novo assembly and annotation of Popillia japonica's genome with initial clues to its potential as an invasive pest.</title>
        <authorList>
            <person name="Cucini C."/>
            <person name="Boschi S."/>
            <person name="Funari R."/>
            <person name="Cardaioli E."/>
            <person name="Iannotti N."/>
            <person name="Marturano G."/>
            <person name="Paoli F."/>
            <person name="Bruttini M."/>
            <person name="Carapelli A."/>
            <person name="Frati F."/>
            <person name="Nardi F."/>
        </authorList>
    </citation>
    <scope>NUCLEOTIDE SEQUENCE [LARGE SCALE GENOMIC DNA]</scope>
    <source>
        <strain evidence="10">DMR45628</strain>
    </source>
</reference>
<dbReference type="PANTHER" id="PTHR33562">
    <property type="entry name" value="ATILLA, ISOFORM B-RELATED-RELATED"/>
    <property type="match status" value="1"/>
</dbReference>
<evidence type="ECO:0000256" key="2">
    <source>
        <dbReference type="ARBA" id="ARBA00022622"/>
    </source>
</evidence>
<dbReference type="Proteomes" id="UP001458880">
    <property type="component" value="Unassembled WGS sequence"/>
</dbReference>
<evidence type="ECO:0000313" key="11">
    <source>
        <dbReference type="Proteomes" id="UP001458880"/>
    </source>
</evidence>
<keyword evidence="7" id="KW-0325">Glycoprotein</keyword>
<evidence type="ECO:0000256" key="6">
    <source>
        <dbReference type="ARBA" id="ARBA00023136"/>
    </source>
</evidence>
<dbReference type="GO" id="GO:0032222">
    <property type="term" value="P:regulation of synaptic transmission, cholinergic"/>
    <property type="evidence" value="ECO:0007669"/>
    <property type="project" value="InterPro"/>
</dbReference>
<protein>
    <submittedName>
        <fullName evidence="10">Sleepless protein</fullName>
    </submittedName>
</protein>
<comment type="subcellular location">
    <subcellularLocation>
        <location evidence="1">Membrane</location>
        <topology evidence="1">Lipid-anchor</topology>
        <topology evidence="1">GPI-anchor</topology>
    </subcellularLocation>
</comment>
<evidence type="ECO:0000256" key="4">
    <source>
        <dbReference type="ARBA" id="ARBA00022729"/>
    </source>
</evidence>
<evidence type="ECO:0000256" key="3">
    <source>
        <dbReference type="ARBA" id="ARBA00022692"/>
    </source>
</evidence>